<dbReference type="InterPro" id="IPR021522">
    <property type="entry name" value="MctB"/>
</dbReference>
<gene>
    <name evidence="1" type="ORF">Q7X28_04340</name>
</gene>
<dbReference type="Proteomes" id="UP001178281">
    <property type="component" value="Unassembled WGS sequence"/>
</dbReference>
<dbReference type="GO" id="GO:0055070">
    <property type="term" value="P:copper ion homeostasis"/>
    <property type="evidence" value="ECO:0007669"/>
    <property type="project" value="InterPro"/>
</dbReference>
<accession>A0AA90SKD3</accession>
<evidence type="ECO:0000313" key="2">
    <source>
        <dbReference type="Proteomes" id="UP001178281"/>
    </source>
</evidence>
<dbReference type="EMBL" id="JAUTIX010000002">
    <property type="protein sequence ID" value="MDP0397148.1"/>
    <property type="molecule type" value="Genomic_DNA"/>
</dbReference>
<dbReference type="Pfam" id="PF11382">
    <property type="entry name" value="MctB"/>
    <property type="match status" value="1"/>
</dbReference>
<evidence type="ECO:0000313" key="1">
    <source>
        <dbReference type="EMBL" id="MDP0397148.1"/>
    </source>
</evidence>
<comment type="caution">
    <text evidence="1">The sequence shown here is derived from an EMBL/GenBank/DDBJ whole genome shotgun (WGS) entry which is preliminary data.</text>
</comment>
<name>A0AA90SKD3_9ACTN</name>
<dbReference type="AlphaFoldDB" id="A0AA90SKD3"/>
<dbReference type="GO" id="GO:0016020">
    <property type="term" value="C:membrane"/>
    <property type="evidence" value="ECO:0007669"/>
    <property type="project" value="InterPro"/>
</dbReference>
<proteinExistence type="predicted"/>
<keyword evidence="2" id="KW-1185">Reference proteome</keyword>
<organism evidence="1 2">
    <name type="scientific">Tsukamurella strandjordii</name>
    <dbReference type="NCBI Taxonomy" id="147577"/>
    <lineage>
        <taxon>Bacteria</taxon>
        <taxon>Bacillati</taxon>
        <taxon>Actinomycetota</taxon>
        <taxon>Actinomycetes</taxon>
        <taxon>Mycobacteriales</taxon>
        <taxon>Tsukamurellaceae</taxon>
        <taxon>Tsukamurella</taxon>
    </lineage>
</organism>
<sequence length="306" mass="30755">MPGRSRRLRTPGARRPALFWASVLIAFAVGIALGGGVLSRFTADGDIRDLRSQVQDLEQRNDTLDARARAGDGFADAAAPGALGRSLAGFPVLLVVAPDADGGDITQINRRVTQAGGTVAGTVRLTDALYADDQSERLRGTVDNAAPVGVTLDAGQVDPRARAGDLIGSVLLGKGTAPAVSQGGTDALVTLRQAGFLAFDGPTVPGARAAIVVTGGAVAADHAAQGQGIGRLAAGLSRHGDGSVLVGRTGSASGSGPIVVVRQDQALAARLATVDDVDTTVGQVSTALALSQATRGEVRAYGAGVR</sequence>
<reference evidence="1" key="1">
    <citation type="submission" date="2023-08" db="EMBL/GenBank/DDBJ databases">
        <title>The draft genome of Tsukamurella strandjordii strain 050030.</title>
        <authorList>
            <person name="Zhao F."/>
            <person name="Feng Y."/>
            <person name="Zong Z."/>
        </authorList>
    </citation>
    <scope>NUCLEOTIDE SEQUENCE</scope>
    <source>
        <strain evidence="1">050030</strain>
    </source>
</reference>
<dbReference type="RefSeq" id="WP_305110423.1">
    <property type="nucleotide sequence ID" value="NZ_JAUTIX010000002.1"/>
</dbReference>
<protein>
    <submittedName>
        <fullName evidence="1">Copper transporter</fullName>
    </submittedName>
</protein>